<evidence type="ECO:0000313" key="3">
    <source>
        <dbReference type="Proteomes" id="UP001633002"/>
    </source>
</evidence>
<evidence type="ECO:0000256" key="1">
    <source>
        <dbReference type="SAM" id="MobiDB-lite"/>
    </source>
</evidence>
<evidence type="ECO:0000313" key="2">
    <source>
        <dbReference type="EMBL" id="KAL3675111.1"/>
    </source>
</evidence>
<keyword evidence="3" id="KW-1185">Reference proteome</keyword>
<organism evidence="2 3">
    <name type="scientific">Riccia sorocarpa</name>
    <dbReference type="NCBI Taxonomy" id="122646"/>
    <lineage>
        <taxon>Eukaryota</taxon>
        <taxon>Viridiplantae</taxon>
        <taxon>Streptophyta</taxon>
        <taxon>Embryophyta</taxon>
        <taxon>Marchantiophyta</taxon>
        <taxon>Marchantiopsida</taxon>
        <taxon>Marchantiidae</taxon>
        <taxon>Marchantiales</taxon>
        <taxon>Ricciaceae</taxon>
        <taxon>Riccia</taxon>
    </lineage>
</organism>
<reference evidence="2 3" key="1">
    <citation type="submission" date="2024-09" db="EMBL/GenBank/DDBJ databases">
        <title>Chromosome-scale assembly of Riccia sorocarpa.</title>
        <authorList>
            <person name="Paukszto L."/>
        </authorList>
    </citation>
    <scope>NUCLEOTIDE SEQUENCE [LARGE SCALE GENOMIC DNA]</scope>
    <source>
        <strain evidence="2">LP-2024</strain>
        <tissue evidence="2">Aerial parts of the thallus</tissue>
    </source>
</reference>
<feature type="region of interest" description="Disordered" evidence="1">
    <location>
        <begin position="208"/>
        <end position="273"/>
    </location>
</feature>
<accession>A0ABD3G8U9</accession>
<gene>
    <name evidence="2" type="ORF">R1sor_025059</name>
</gene>
<proteinExistence type="predicted"/>
<name>A0ABD3G8U9_9MARC</name>
<dbReference type="EMBL" id="JBJQOH010000008">
    <property type="protein sequence ID" value="KAL3675111.1"/>
    <property type="molecule type" value="Genomic_DNA"/>
</dbReference>
<dbReference type="AlphaFoldDB" id="A0ABD3G8U9"/>
<dbReference type="Proteomes" id="UP001633002">
    <property type="component" value="Unassembled WGS sequence"/>
</dbReference>
<sequence>MDDRVLLTFKDTTDTDLLPCVDGVAVVDENYCRARWNLVPDTVYINGRAPHGGELLNVFIQKSAGTWNLLAGNRYTIFGIVDLAQGQLPRTLPSTPASVITGPSTIDEAASTTVVATTWSGIPPDPSVISSFNALHDIRGTKKAEYTVNHIQCVGSLECRSSTIEVFPKVKLNAPGVELTSKKTRVLQDMYSFPVVRDDVFVRPLKRTRPSTSRFKPTDEAGPSTAPEETTRDPGSPAGNNITPGLSTREDTPSPRARTLRSTVPVNYKRQLE</sequence>
<protein>
    <submittedName>
        <fullName evidence="2">Uncharacterized protein</fullName>
    </submittedName>
</protein>
<comment type="caution">
    <text evidence="2">The sequence shown here is derived from an EMBL/GenBank/DDBJ whole genome shotgun (WGS) entry which is preliminary data.</text>
</comment>